<sequence>MIDPGDADDYVELGDVVSIYHCPECDADLRIEFRADMPAHAIGLACPHGHVGIPIRVRDPARLDEAFESRHPPMCWECSEEVHSGDHPSTKDGYPLHSGECTRIYHEQMDRLELLQGDSA</sequence>
<dbReference type="KEGG" id="haly:HYG82_02905"/>
<protein>
    <submittedName>
        <fullName evidence="1">Uncharacterized protein</fullName>
    </submittedName>
</protein>
<gene>
    <name evidence="1" type="ORF">HYG82_02905</name>
</gene>
<dbReference type="OrthoDB" id="350202at2157"/>
<dbReference type="GeneID" id="56032206"/>
<reference evidence="1 2" key="1">
    <citation type="submission" date="2020-07" db="EMBL/GenBank/DDBJ databases">
        <authorList>
            <person name="Cui H."/>
        </authorList>
    </citation>
    <scope>NUCLEOTIDE SEQUENCE [LARGE SCALE GENOMIC DNA]</scope>
    <source>
        <strain evidence="1 2">YPL8</strain>
    </source>
</reference>
<evidence type="ECO:0000313" key="1">
    <source>
        <dbReference type="EMBL" id="QLG47866.1"/>
    </source>
</evidence>
<evidence type="ECO:0000313" key="2">
    <source>
        <dbReference type="Proteomes" id="UP000509241"/>
    </source>
</evidence>
<keyword evidence="2" id="KW-1185">Reference proteome</keyword>
<organism evidence="1 2">
    <name type="scientific">Natrinema halophilum</name>
    <dbReference type="NCBI Taxonomy" id="1699371"/>
    <lineage>
        <taxon>Archaea</taxon>
        <taxon>Methanobacteriati</taxon>
        <taxon>Methanobacteriota</taxon>
        <taxon>Stenosarchaea group</taxon>
        <taxon>Halobacteria</taxon>
        <taxon>Halobacteriales</taxon>
        <taxon>Natrialbaceae</taxon>
        <taxon>Natrinema</taxon>
    </lineage>
</organism>
<dbReference type="EMBL" id="CP058601">
    <property type="protein sequence ID" value="QLG47866.1"/>
    <property type="molecule type" value="Genomic_DNA"/>
</dbReference>
<dbReference type="AlphaFoldDB" id="A0A7D5GR44"/>
<dbReference type="Proteomes" id="UP000509241">
    <property type="component" value="Chromosome"/>
</dbReference>
<dbReference type="RefSeq" id="WP_179259608.1">
    <property type="nucleotide sequence ID" value="NZ_CP058601.1"/>
</dbReference>
<accession>A0A7D5GR44</accession>
<name>A0A7D5GR44_9EURY</name>
<proteinExistence type="predicted"/>